<sequence length="219" mass="24929">MFLHKHPYPPFLFPGATRMIVGTLPPPRFSQGQLKPGDVNFCYGSRDGQLWPILDTIFNLNLTFETSDKAVEERKQFLIDRGIAICDIVASARRKKIDASDLGMKEIKLRNIIAYLREYSNIKTLLFTGGNSLNGPEYLFRKHIKEHGLSLKTVSEEVPRIYEFELDGPCRTIRTVSLTAPSGAANRAVGSMEAYKAIKAVRPEFNTFDFRVMQYEPFF</sequence>
<dbReference type="Gene3D" id="3.40.470.10">
    <property type="entry name" value="Uracil-DNA glycosylase-like domain"/>
    <property type="match status" value="1"/>
</dbReference>
<evidence type="ECO:0000313" key="1">
    <source>
        <dbReference type="EMBL" id="QBA63528.1"/>
    </source>
</evidence>
<dbReference type="Proteomes" id="UP000290889">
    <property type="component" value="Chromosome"/>
</dbReference>
<dbReference type="SUPFAM" id="SSF52141">
    <property type="entry name" value="Uracil-DNA glycosylase-like"/>
    <property type="match status" value="1"/>
</dbReference>
<dbReference type="AlphaFoldDB" id="A0A411E7A5"/>
<accession>A0A411E7A5</accession>
<protein>
    <submittedName>
        <fullName evidence="1">Uracil-DNA glycosylase family protein</fullName>
    </submittedName>
</protein>
<name>A0A411E7A5_9FLAO</name>
<dbReference type="KEGG" id="mur:EQY75_02555"/>
<keyword evidence="2" id="KW-1185">Reference proteome</keyword>
<dbReference type="InterPro" id="IPR036895">
    <property type="entry name" value="Uracil-DNA_glycosylase-like_sf"/>
</dbReference>
<reference evidence="1 2" key="1">
    <citation type="submission" date="2019-01" db="EMBL/GenBank/DDBJ databases">
        <title>Muriicola soli sp. nov., isolated from soil.</title>
        <authorList>
            <person name="Kang H.J."/>
            <person name="Kim S.B."/>
        </authorList>
    </citation>
    <scope>NUCLEOTIDE SEQUENCE [LARGE SCALE GENOMIC DNA]</scope>
    <source>
        <strain evidence="1 2">MMS17-SY002</strain>
    </source>
</reference>
<evidence type="ECO:0000313" key="2">
    <source>
        <dbReference type="Proteomes" id="UP000290889"/>
    </source>
</evidence>
<dbReference type="OrthoDB" id="1422214at2"/>
<proteinExistence type="predicted"/>
<dbReference type="EMBL" id="CP035544">
    <property type="protein sequence ID" value="QBA63528.1"/>
    <property type="molecule type" value="Genomic_DNA"/>
</dbReference>
<gene>
    <name evidence="1" type="ORF">EQY75_02555</name>
</gene>
<organism evidence="1 2">
    <name type="scientific">Muriicola soli</name>
    <dbReference type="NCBI Taxonomy" id="2507538"/>
    <lineage>
        <taxon>Bacteria</taxon>
        <taxon>Pseudomonadati</taxon>
        <taxon>Bacteroidota</taxon>
        <taxon>Flavobacteriia</taxon>
        <taxon>Flavobacteriales</taxon>
        <taxon>Flavobacteriaceae</taxon>
        <taxon>Muriicola</taxon>
    </lineage>
</organism>